<evidence type="ECO:0000313" key="4">
    <source>
        <dbReference type="Proteomes" id="UP001151760"/>
    </source>
</evidence>
<feature type="compositionally biased region" description="Polar residues" evidence="2">
    <location>
        <begin position="112"/>
        <end position="123"/>
    </location>
</feature>
<dbReference type="PANTHER" id="PTHR13275">
    <property type="entry name" value="YL-1 PROTEIN TRANSCRIPTION FACTOR-LIKE 1"/>
    <property type="match status" value="1"/>
</dbReference>
<feature type="coiled-coil region" evidence="1">
    <location>
        <begin position="413"/>
        <end position="444"/>
    </location>
</feature>
<sequence length="673" mass="75544">MLESKSYMTYRAYATGEMTPKPKTTKKKYDSESSPKMKSTQASKGKRIKTLAKGDKPAKKKQSATKSKGLTVLSEVALTEAQQMKIVIERSKIQTHSSYTSGLGDGVDIQSKVPNEQQQNISGINKGAGDKLEVLDVPEYRSESEEESWTYYQGEDDEDNDEHDSENDNDDEDDDQENVSGETESDNDGDDFVHPNLFTYKADDHEEEKANDDDDMSSDQMVSTPLDYEIIEEEENQEDDDNVMGGEQEDEEDEELYGDLNLNLERRDAEMTDAQLNQEKEDVHVTFTTELPVVQQQSSSVSSDLVSKFMNPTPDTVSVTTTTPSFDTTIPQTPILIIQPQQQTHDSTTTTILVTTLLNIPNFASLFGFQQRVSSLETELSELKQTNQFGEVVSSILGIVDNYLAFKMKDEVNMAIQLKSNKLREEAQAENEEFLNQIKSNIKAIIKDQVKAQVKAKVSKILPKRGSDDQDKDEEPSAGLNRGTKRRRSGKEESSKEATYKESKSTSSSKDATRTQPKSSGKSTQAEEHGIRVDDLEKLSHQEFNIGNDDVSPARETVNDRPPPSWMTQLAQASGMQSLFNEFLATPINFSTFIMNRFKINNLNQVVLTGPTYDLMKGTCKSVVELEYHLEEVFKATHDQLDWHNPEGRSYPRDLSKPLSLIKNAQGGQVIPF</sequence>
<feature type="compositionally biased region" description="Basic and acidic residues" evidence="2">
    <location>
        <begin position="525"/>
        <end position="539"/>
    </location>
</feature>
<feature type="region of interest" description="Disordered" evidence="2">
    <location>
        <begin position="90"/>
        <end position="220"/>
    </location>
</feature>
<evidence type="ECO:0000313" key="3">
    <source>
        <dbReference type="EMBL" id="GJT78279.1"/>
    </source>
</evidence>
<dbReference type="Proteomes" id="UP001151760">
    <property type="component" value="Unassembled WGS sequence"/>
</dbReference>
<dbReference type="EMBL" id="BQNB010018788">
    <property type="protein sequence ID" value="GJT78279.1"/>
    <property type="molecule type" value="Genomic_DNA"/>
</dbReference>
<feature type="region of interest" description="Disordered" evidence="2">
    <location>
        <begin position="1"/>
        <end position="68"/>
    </location>
</feature>
<comment type="caution">
    <text evidence="3">The sequence shown here is derived from an EMBL/GenBank/DDBJ whole genome shotgun (WGS) entry which is preliminary data.</text>
</comment>
<feature type="compositionally biased region" description="Acidic residues" evidence="2">
    <location>
        <begin position="144"/>
        <end position="190"/>
    </location>
</feature>
<reference evidence="3" key="1">
    <citation type="journal article" date="2022" name="Int. J. Mol. Sci.">
        <title>Draft Genome of Tanacetum Coccineum: Genomic Comparison of Closely Related Tanacetum-Family Plants.</title>
        <authorList>
            <person name="Yamashiro T."/>
            <person name="Shiraishi A."/>
            <person name="Nakayama K."/>
            <person name="Satake H."/>
        </authorList>
    </citation>
    <scope>NUCLEOTIDE SEQUENCE</scope>
</reference>
<reference evidence="3" key="2">
    <citation type="submission" date="2022-01" db="EMBL/GenBank/DDBJ databases">
        <authorList>
            <person name="Yamashiro T."/>
            <person name="Shiraishi A."/>
            <person name="Satake H."/>
            <person name="Nakayama K."/>
        </authorList>
    </citation>
    <scope>NUCLEOTIDE SEQUENCE</scope>
</reference>
<keyword evidence="1" id="KW-0175">Coiled coil</keyword>
<evidence type="ECO:0000256" key="1">
    <source>
        <dbReference type="SAM" id="Coils"/>
    </source>
</evidence>
<keyword evidence="4" id="KW-1185">Reference proteome</keyword>
<proteinExistence type="predicted"/>
<feature type="compositionally biased region" description="Basic and acidic residues" evidence="2">
    <location>
        <begin position="128"/>
        <end position="143"/>
    </location>
</feature>
<name>A0ABQ5GS17_9ASTR</name>
<dbReference type="PANTHER" id="PTHR13275:SF4">
    <property type="entry name" value="VACUOLAR PROTEIN SORTING-ASSOCIATED PROTEIN 72 HOMOLOG"/>
    <property type="match status" value="1"/>
</dbReference>
<feature type="compositionally biased region" description="Polar residues" evidence="2">
    <location>
        <begin position="514"/>
        <end position="524"/>
    </location>
</feature>
<evidence type="ECO:0000256" key="2">
    <source>
        <dbReference type="SAM" id="MobiDB-lite"/>
    </source>
</evidence>
<feature type="region of interest" description="Disordered" evidence="2">
    <location>
        <begin position="233"/>
        <end position="253"/>
    </location>
</feature>
<feature type="region of interest" description="Disordered" evidence="2">
    <location>
        <begin position="461"/>
        <end position="539"/>
    </location>
</feature>
<feature type="region of interest" description="Disordered" evidence="2">
    <location>
        <begin position="544"/>
        <end position="563"/>
    </location>
</feature>
<feature type="compositionally biased region" description="Basic and acidic residues" evidence="2">
    <location>
        <begin position="490"/>
        <end position="504"/>
    </location>
</feature>
<organism evidence="3 4">
    <name type="scientific">Tanacetum coccineum</name>
    <dbReference type="NCBI Taxonomy" id="301880"/>
    <lineage>
        <taxon>Eukaryota</taxon>
        <taxon>Viridiplantae</taxon>
        <taxon>Streptophyta</taxon>
        <taxon>Embryophyta</taxon>
        <taxon>Tracheophyta</taxon>
        <taxon>Spermatophyta</taxon>
        <taxon>Magnoliopsida</taxon>
        <taxon>eudicotyledons</taxon>
        <taxon>Gunneridae</taxon>
        <taxon>Pentapetalae</taxon>
        <taxon>asterids</taxon>
        <taxon>campanulids</taxon>
        <taxon>Asterales</taxon>
        <taxon>Asteraceae</taxon>
        <taxon>Asteroideae</taxon>
        <taxon>Anthemideae</taxon>
        <taxon>Anthemidinae</taxon>
        <taxon>Tanacetum</taxon>
    </lineage>
</organism>
<protein>
    <submittedName>
        <fullName evidence="3">Uncharacterized protein</fullName>
    </submittedName>
</protein>
<accession>A0ABQ5GS17</accession>
<gene>
    <name evidence="3" type="ORF">Tco_1045004</name>
</gene>